<reference evidence="1" key="1">
    <citation type="submission" date="2016-02" db="EMBL/GenBank/DDBJ databases">
        <title>WGS assembly of Manihot esculenta.</title>
        <authorList>
            <person name="Bredeson J.V."/>
            <person name="Prochnik S.E."/>
            <person name="Lyons J.B."/>
            <person name="Schmutz J."/>
            <person name="Grimwood J."/>
            <person name="Vrebalov J."/>
            <person name="Bart R.S."/>
            <person name="Amuge T."/>
            <person name="Ferguson M.E."/>
            <person name="Green R."/>
            <person name="Putnam N."/>
            <person name="Stites J."/>
            <person name="Rounsley S."/>
            <person name="Rokhsar D.S."/>
        </authorList>
    </citation>
    <scope>NUCLEOTIDE SEQUENCE [LARGE SCALE GENOMIC DNA]</scope>
    <source>
        <tissue evidence="1">Leaf</tissue>
    </source>
</reference>
<dbReference type="EMBL" id="CM004387">
    <property type="protein sequence ID" value="OAY61504.1"/>
    <property type="molecule type" value="Genomic_DNA"/>
</dbReference>
<name>A0A2C9WMB9_MANES</name>
<proteinExistence type="predicted"/>
<dbReference type="AlphaFoldDB" id="A0A2C9WMB9"/>
<evidence type="ECO:0000313" key="1">
    <source>
        <dbReference type="EMBL" id="OAY61504.1"/>
    </source>
</evidence>
<accession>A0A2C9WMB9</accession>
<gene>
    <name evidence="1" type="ORF">MANES_01G194100</name>
</gene>
<sequence>MLAKGYMSEQLFGHTPNYPFSKFANLSQFRENALNRYPTNDMTSLSNWRKNPRISCFRDLVREEIAESFELEENHQVQEGESNLVNVLEHKLFAEAASEVWNELACLK</sequence>
<organism evidence="1">
    <name type="scientific">Manihot esculenta</name>
    <name type="common">Cassava</name>
    <name type="synonym">Jatropha manihot</name>
    <dbReference type="NCBI Taxonomy" id="3983"/>
    <lineage>
        <taxon>Eukaryota</taxon>
        <taxon>Viridiplantae</taxon>
        <taxon>Streptophyta</taxon>
        <taxon>Embryophyta</taxon>
        <taxon>Tracheophyta</taxon>
        <taxon>Spermatophyta</taxon>
        <taxon>Magnoliopsida</taxon>
        <taxon>eudicotyledons</taxon>
        <taxon>Gunneridae</taxon>
        <taxon>Pentapetalae</taxon>
        <taxon>rosids</taxon>
        <taxon>fabids</taxon>
        <taxon>Malpighiales</taxon>
        <taxon>Euphorbiaceae</taxon>
        <taxon>Crotonoideae</taxon>
        <taxon>Manihoteae</taxon>
        <taxon>Manihot</taxon>
    </lineage>
</organism>
<protein>
    <submittedName>
        <fullName evidence="1">Uncharacterized protein</fullName>
    </submittedName>
</protein>